<reference evidence="3 5" key="2">
    <citation type="submission" date="2018-11" db="EMBL/GenBank/DDBJ databases">
        <authorList>
            <consortium name="Pathogen Informatics"/>
        </authorList>
    </citation>
    <scope>NUCLEOTIDE SEQUENCE [LARGE SCALE GENOMIC DNA]</scope>
</reference>
<dbReference type="Proteomes" id="UP000274756">
    <property type="component" value="Unassembled WGS sequence"/>
</dbReference>
<proteinExistence type="inferred from homology"/>
<evidence type="ECO:0000313" key="3">
    <source>
        <dbReference type="EMBL" id="VDN50834.1"/>
    </source>
</evidence>
<reference evidence="6" key="1">
    <citation type="submission" date="2017-02" db="UniProtKB">
        <authorList>
            <consortium name="WormBaseParasite"/>
        </authorList>
    </citation>
    <scope>IDENTIFICATION</scope>
</reference>
<sequence length="162" mass="18264">NIANIFEFQLVHDCNVQLAQYRNAVQCIGTSQDGAQLRKDLDTYGRACVRSCEAAKSCVLPQLRHEVEFTRHASHFIGCVNACVVEMRRCEALERTFPMGDPSVTPQQISHMEEMLETLENLITVHFSTSESSPAERVTPRRRRAANCRPTCVCSKLKTSYA</sequence>
<dbReference type="GO" id="GO:0009968">
    <property type="term" value="P:negative regulation of signal transduction"/>
    <property type="evidence" value="ECO:0007669"/>
    <property type="project" value="UniProtKB-KW"/>
</dbReference>
<keyword evidence="5" id="KW-1185">Reference proteome</keyword>
<comment type="similarity">
    <text evidence="1">Belongs to the RGS7BP/RGS9BP family.</text>
</comment>
<evidence type="ECO:0000256" key="2">
    <source>
        <dbReference type="ARBA" id="ARBA00022700"/>
    </source>
</evidence>
<keyword evidence="2" id="KW-0734">Signal transduction inhibitor</keyword>
<dbReference type="Proteomes" id="UP000038040">
    <property type="component" value="Unplaced"/>
</dbReference>
<dbReference type="InterPro" id="IPR026512">
    <property type="entry name" value="RGS7BP/RGS9BP"/>
</dbReference>
<dbReference type="EMBL" id="UYYG01000008">
    <property type="protein sequence ID" value="VDN50834.1"/>
    <property type="molecule type" value="Genomic_DNA"/>
</dbReference>
<dbReference type="PANTHER" id="PTHR21029">
    <property type="entry name" value="R-SEVEN BINDING PROTEIN (R7BP) HOMOLOG"/>
    <property type="match status" value="1"/>
</dbReference>
<dbReference type="OrthoDB" id="5788998at2759"/>
<gene>
    <name evidence="3" type="ORF">DME_LOCUS807</name>
</gene>
<organism evidence="4 6">
    <name type="scientific">Dracunculus medinensis</name>
    <name type="common">Guinea worm</name>
    <dbReference type="NCBI Taxonomy" id="318479"/>
    <lineage>
        <taxon>Eukaryota</taxon>
        <taxon>Metazoa</taxon>
        <taxon>Ecdysozoa</taxon>
        <taxon>Nematoda</taxon>
        <taxon>Chromadorea</taxon>
        <taxon>Rhabditida</taxon>
        <taxon>Spirurina</taxon>
        <taxon>Dracunculoidea</taxon>
        <taxon>Dracunculidae</taxon>
        <taxon>Dracunculus</taxon>
    </lineage>
</organism>
<name>A0A0N4UEK3_DRAME</name>
<evidence type="ECO:0000256" key="1">
    <source>
        <dbReference type="ARBA" id="ARBA00007457"/>
    </source>
</evidence>
<dbReference type="AlphaFoldDB" id="A0A0N4UEK3"/>
<accession>A0A0N4UEK3</accession>
<dbReference type="WBParaSite" id="DME_0000581301-mRNA-1">
    <property type="protein sequence ID" value="DME_0000581301-mRNA-1"/>
    <property type="gene ID" value="DME_0000581301"/>
</dbReference>
<evidence type="ECO:0000313" key="4">
    <source>
        <dbReference type="Proteomes" id="UP000038040"/>
    </source>
</evidence>
<evidence type="ECO:0000313" key="6">
    <source>
        <dbReference type="WBParaSite" id="DME_0000581301-mRNA-1"/>
    </source>
</evidence>
<protein>
    <submittedName>
        <fullName evidence="6">CPG4 domain-containing protein</fullName>
    </submittedName>
</protein>
<evidence type="ECO:0000313" key="5">
    <source>
        <dbReference type="Proteomes" id="UP000274756"/>
    </source>
</evidence>